<dbReference type="GO" id="GO:0032196">
    <property type="term" value="P:transposition"/>
    <property type="evidence" value="ECO:0007669"/>
    <property type="project" value="InterPro"/>
</dbReference>
<dbReference type="EnsemblPlants" id="KQL10070">
    <property type="protein sequence ID" value="KQL10070"/>
    <property type="gene ID" value="SETIT_008397mg"/>
</dbReference>
<dbReference type="PANTHER" id="PTHR33157:SF14">
    <property type="entry name" value="AUTONOMOUS TRANSPOSABLE ELEMENT EN-1 MOSAIC PROTEIN"/>
    <property type="match status" value="1"/>
</dbReference>
<keyword evidence="3" id="KW-1185">Reference proteome</keyword>
<dbReference type="PANTHER" id="PTHR33157">
    <property type="entry name" value="AUTONOMOUS TRANSPOSABLE ELEMENT EN-1 MOSAIC PROTEIN-RELATED"/>
    <property type="match status" value="1"/>
</dbReference>
<evidence type="ECO:0000313" key="2">
    <source>
        <dbReference type="EnsemblPlants" id="KQL10070"/>
    </source>
</evidence>
<sequence length="318" mass="36810">MKSFRHQPQGSQRKKKRGPTKLKRPPNGQQIPIKPVGEEQFEFVNNSSDDEMEIGGQIIAILKLEYPSIVKDGPKKTFYAKTWDHYSITRDEHGMTATDCFREEFWSIYSMSEEDRLHAEEVFERFATKQCKNMMYELRVSAVKAYYDNFLDQRINDKVARKKLLRETQYLKVWPEWISDEAWRKICAYWCSPGFLKERLLAQGSRMQPDFAQNRGGSRPHSQTRRYLAKKYGPEAATDINTYCCMKSGVKIFDSNGKSGPIQQKRPKGDDYFATLEALHPNDFEQHKNDGKLDADALIPVPEEMVAILQEANTCAPS</sequence>
<reference evidence="3" key="1">
    <citation type="journal article" date="2012" name="Nat. Biotechnol.">
        <title>Reference genome sequence of the model plant Setaria.</title>
        <authorList>
            <person name="Bennetzen J.L."/>
            <person name="Schmutz J."/>
            <person name="Wang H."/>
            <person name="Percifield R."/>
            <person name="Hawkins J."/>
            <person name="Pontaroli A.C."/>
            <person name="Estep M."/>
            <person name="Feng L."/>
            <person name="Vaughn J.N."/>
            <person name="Grimwood J."/>
            <person name="Jenkins J."/>
            <person name="Barry K."/>
            <person name="Lindquist E."/>
            <person name="Hellsten U."/>
            <person name="Deshpande S."/>
            <person name="Wang X."/>
            <person name="Wu X."/>
            <person name="Mitros T."/>
            <person name="Triplett J."/>
            <person name="Yang X."/>
            <person name="Ye C.Y."/>
            <person name="Mauro-Herrera M."/>
            <person name="Wang L."/>
            <person name="Li P."/>
            <person name="Sharma M."/>
            <person name="Sharma R."/>
            <person name="Ronald P.C."/>
            <person name="Panaud O."/>
            <person name="Kellogg E.A."/>
            <person name="Brutnell T.P."/>
            <person name="Doust A.N."/>
            <person name="Tuskan G.A."/>
            <person name="Rokhsar D."/>
            <person name="Devos K.M."/>
        </authorList>
    </citation>
    <scope>NUCLEOTIDE SEQUENCE [LARGE SCALE GENOMIC DNA]</scope>
    <source>
        <strain evidence="3">cv. Yugu1</strain>
    </source>
</reference>
<dbReference type="AlphaFoldDB" id="K3Y2H3"/>
<dbReference type="EMBL" id="AGNK02002310">
    <property type="status" value="NOT_ANNOTATED_CDS"/>
    <property type="molecule type" value="Genomic_DNA"/>
</dbReference>
<feature type="compositionally biased region" description="Polar residues" evidence="1">
    <location>
        <begin position="1"/>
        <end position="11"/>
    </location>
</feature>
<accession>K3Y2H3</accession>
<dbReference type="HOGENOM" id="CLU_876012_0_0_1"/>
<evidence type="ECO:0000256" key="1">
    <source>
        <dbReference type="SAM" id="MobiDB-lite"/>
    </source>
</evidence>
<dbReference type="InParanoid" id="K3Y2H3"/>
<protein>
    <submittedName>
        <fullName evidence="2">Uncharacterized protein</fullName>
    </submittedName>
</protein>
<evidence type="ECO:0000313" key="3">
    <source>
        <dbReference type="Proteomes" id="UP000004995"/>
    </source>
</evidence>
<feature type="region of interest" description="Disordered" evidence="1">
    <location>
        <begin position="1"/>
        <end position="38"/>
    </location>
</feature>
<name>K3Y2H3_SETIT</name>
<dbReference type="Proteomes" id="UP000004995">
    <property type="component" value="Unassembled WGS sequence"/>
</dbReference>
<dbReference type="Gramene" id="KQL10070">
    <property type="protein sequence ID" value="KQL10070"/>
    <property type="gene ID" value="SETIT_008397mg"/>
</dbReference>
<dbReference type="InterPro" id="IPR039266">
    <property type="entry name" value="EN-1/SPM"/>
</dbReference>
<proteinExistence type="predicted"/>
<organism evidence="2 3">
    <name type="scientific">Setaria italica</name>
    <name type="common">Foxtail millet</name>
    <name type="synonym">Panicum italicum</name>
    <dbReference type="NCBI Taxonomy" id="4555"/>
    <lineage>
        <taxon>Eukaryota</taxon>
        <taxon>Viridiplantae</taxon>
        <taxon>Streptophyta</taxon>
        <taxon>Embryophyta</taxon>
        <taxon>Tracheophyta</taxon>
        <taxon>Spermatophyta</taxon>
        <taxon>Magnoliopsida</taxon>
        <taxon>Liliopsida</taxon>
        <taxon>Poales</taxon>
        <taxon>Poaceae</taxon>
        <taxon>PACMAD clade</taxon>
        <taxon>Panicoideae</taxon>
        <taxon>Panicodae</taxon>
        <taxon>Paniceae</taxon>
        <taxon>Cenchrinae</taxon>
        <taxon>Setaria</taxon>
    </lineage>
</organism>
<dbReference type="OMA" id="QEANTCA"/>
<dbReference type="eggNOG" id="ENOG502R54I">
    <property type="taxonomic scope" value="Eukaryota"/>
</dbReference>
<feature type="compositionally biased region" description="Basic residues" evidence="1">
    <location>
        <begin position="12"/>
        <end position="24"/>
    </location>
</feature>
<reference evidence="2" key="2">
    <citation type="submission" date="2018-08" db="UniProtKB">
        <authorList>
            <consortium name="EnsemblPlants"/>
        </authorList>
    </citation>
    <scope>IDENTIFICATION</scope>
    <source>
        <strain evidence="2">Yugu1</strain>
    </source>
</reference>